<protein>
    <submittedName>
        <fullName evidence="3">Uncharacterized protein</fullName>
    </submittedName>
</protein>
<keyword evidence="2" id="KW-0812">Transmembrane</keyword>
<dbReference type="AlphaFoldDB" id="A0A1H0SJ54"/>
<dbReference type="EMBL" id="LT629711">
    <property type="protein sequence ID" value="SDP41176.1"/>
    <property type="molecule type" value="Genomic_DNA"/>
</dbReference>
<feature type="transmembrane region" description="Helical" evidence="2">
    <location>
        <begin position="41"/>
        <end position="64"/>
    </location>
</feature>
<accession>A0A1H0SJ54</accession>
<reference evidence="4" key="1">
    <citation type="submission" date="2016-10" db="EMBL/GenBank/DDBJ databases">
        <authorList>
            <person name="Varghese N."/>
            <person name="Submissions S."/>
        </authorList>
    </citation>
    <scope>NUCLEOTIDE SEQUENCE [LARGE SCALE GENOMIC DNA]</scope>
    <source>
        <strain evidence="4">DSM 22329</strain>
    </source>
</reference>
<dbReference type="Proteomes" id="UP000199077">
    <property type="component" value="Chromosome I"/>
</dbReference>
<evidence type="ECO:0000256" key="1">
    <source>
        <dbReference type="SAM" id="MobiDB-lite"/>
    </source>
</evidence>
<evidence type="ECO:0000256" key="2">
    <source>
        <dbReference type="SAM" id="Phobius"/>
    </source>
</evidence>
<evidence type="ECO:0000313" key="4">
    <source>
        <dbReference type="Proteomes" id="UP000199077"/>
    </source>
</evidence>
<feature type="transmembrane region" description="Helical" evidence="2">
    <location>
        <begin position="12"/>
        <end position="29"/>
    </location>
</feature>
<keyword evidence="2" id="KW-0472">Membrane</keyword>
<keyword evidence="4" id="KW-1185">Reference proteome</keyword>
<feature type="region of interest" description="Disordered" evidence="1">
    <location>
        <begin position="213"/>
        <end position="241"/>
    </location>
</feature>
<organism evidence="3 4">
    <name type="scientific">Pedococcus dokdonensis</name>
    <dbReference type="NCBI Taxonomy" id="443156"/>
    <lineage>
        <taxon>Bacteria</taxon>
        <taxon>Bacillati</taxon>
        <taxon>Actinomycetota</taxon>
        <taxon>Actinomycetes</taxon>
        <taxon>Micrococcales</taxon>
        <taxon>Intrasporangiaceae</taxon>
        <taxon>Pedococcus</taxon>
    </lineage>
</organism>
<keyword evidence="2" id="KW-1133">Transmembrane helix</keyword>
<evidence type="ECO:0000313" key="3">
    <source>
        <dbReference type="EMBL" id="SDP41176.1"/>
    </source>
</evidence>
<proteinExistence type="predicted"/>
<gene>
    <name evidence="3" type="ORF">SAMN04489867_2364</name>
</gene>
<name>A0A1H0SJ54_9MICO</name>
<sequence>MLVYRPSALDVWPVRLLVSLLVVLTWAILRENLPASWTGRWPWRLQLLEVAPAAALAGGLLALIATRRQLTLTVEPHLGWSSTRDASVILGQKSAWRVMIDNSGGGRAIVQAVQYRVVPAGKEIETQSWVPVDDARAQLGFMGLVEDEDFALRRLGAGAGIGTGKDDRVEVLALTRKALACVRAVDLYVRYEGATRDTYARVMPLLPREGVPGAMASPDVDGSAASSGPGELPEGEPRRRL</sequence>